<accession>A0A2U8W6Y3</accession>
<protein>
    <submittedName>
        <fullName evidence="3">Uncharacterized protein</fullName>
    </submittedName>
</protein>
<gene>
    <name evidence="3" type="ORF">DK389_13740</name>
</gene>
<reference evidence="4" key="1">
    <citation type="submission" date="2018-05" db="EMBL/GenBank/DDBJ databases">
        <title>Complete Genome Sequence of Methylobacterium sp. 17SD2-17.</title>
        <authorList>
            <person name="Srinivasan S."/>
        </authorList>
    </citation>
    <scope>NUCLEOTIDE SEQUENCE [LARGE SCALE GENOMIC DNA]</scope>
    <source>
        <strain evidence="4">17SD2-17</strain>
    </source>
</reference>
<feature type="signal peptide" evidence="2">
    <location>
        <begin position="1"/>
        <end position="23"/>
    </location>
</feature>
<dbReference type="EMBL" id="CP029550">
    <property type="protein sequence ID" value="AWN41381.1"/>
    <property type="molecule type" value="Genomic_DNA"/>
</dbReference>
<feature type="region of interest" description="Disordered" evidence="1">
    <location>
        <begin position="27"/>
        <end position="51"/>
    </location>
</feature>
<name>A0A2U8W6Y3_9HYPH</name>
<sequence>MMTMKLYAASTALALVLGLTVSAAAEGSRQPAGGAHMSSFVHHPHHDPRSLYSQRRATGQILGQPMLSERAGAHRAGPRAVEPRLVAPHWASGWR</sequence>
<keyword evidence="2" id="KW-0732">Signal</keyword>
<feature type="chain" id="PRO_5015981723" evidence="2">
    <location>
        <begin position="24"/>
        <end position="95"/>
    </location>
</feature>
<evidence type="ECO:0000313" key="3">
    <source>
        <dbReference type="EMBL" id="AWN41381.1"/>
    </source>
</evidence>
<proteinExistence type="predicted"/>
<dbReference type="KEGG" id="mets:DK389_13740"/>
<evidence type="ECO:0000313" key="4">
    <source>
        <dbReference type="Proteomes" id="UP000245926"/>
    </source>
</evidence>
<evidence type="ECO:0000256" key="2">
    <source>
        <dbReference type="SAM" id="SignalP"/>
    </source>
</evidence>
<evidence type="ECO:0000256" key="1">
    <source>
        <dbReference type="SAM" id="MobiDB-lite"/>
    </source>
</evidence>
<dbReference type="AlphaFoldDB" id="A0A2U8W6Y3"/>
<organism evidence="3 4">
    <name type="scientific">Methylobacterium durans</name>
    <dbReference type="NCBI Taxonomy" id="2202825"/>
    <lineage>
        <taxon>Bacteria</taxon>
        <taxon>Pseudomonadati</taxon>
        <taxon>Pseudomonadota</taxon>
        <taxon>Alphaproteobacteria</taxon>
        <taxon>Hyphomicrobiales</taxon>
        <taxon>Methylobacteriaceae</taxon>
        <taxon>Methylobacterium</taxon>
    </lineage>
</organism>
<keyword evidence="4" id="KW-1185">Reference proteome</keyword>
<dbReference type="Proteomes" id="UP000245926">
    <property type="component" value="Chromosome"/>
</dbReference>
<dbReference type="OrthoDB" id="8005025at2"/>